<dbReference type="EMBL" id="JH109153">
    <property type="protein sequence ID" value="EGW20756.1"/>
    <property type="molecule type" value="Genomic_DNA"/>
</dbReference>
<sequence>MKVHGLCIVKDEADVLEESMTAALRWCDHVYVFDNGSTDGTWELIHKLAERYPQIIPYKQDDTPFSDGLRADIFNSFQSRCRPGDWWCRLDADEFYIDDPRIFLAKIPTNVDTVWTASFSYYFTDKDAELYHQNPAKYSETPVQQRLRFYVNHWSEPRFFKHRDGIVWTREDGGWPESLHRAQAYPVRIWVKHYAYRSPEQIEQRLRSRRTAIESGTSFGHEALANWSSAVASVRQTRAGFANSSSELAGVHWEERVVPASSLDFDGLDRRYVVNEQLMPQILQPKYLDLKRLLPGFIRKNLKRVLRSLGRK</sequence>
<accession>G3J0N4</accession>
<dbReference type="RefSeq" id="WP_006893134.1">
    <property type="nucleotide sequence ID" value="NZ_JH109153.1"/>
</dbReference>
<evidence type="ECO:0008006" key="3">
    <source>
        <dbReference type="Google" id="ProtNLM"/>
    </source>
</evidence>
<evidence type="ECO:0000313" key="1">
    <source>
        <dbReference type="EMBL" id="EGW20756.1"/>
    </source>
</evidence>
<dbReference type="Proteomes" id="UP000004664">
    <property type="component" value="Unassembled WGS sequence"/>
</dbReference>
<dbReference type="Pfam" id="PF13704">
    <property type="entry name" value="Glyco_tranf_2_4"/>
    <property type="match status" value="1"/>
</dbReference>
<dbReference type="CDD" id="cd00761">
    <property type="entry name" value="Glyco_tranf_GTA_type"/>
    <property type="match status" value="1"/>
</dbReference>
<reference evidence="1 2" key="1">
    <citation type="submission" date="2011-06" db="EMBL/GenBank/DDBJ databases">
        <title>Genomic sequence of Methylobacter tundripaludum SV96.</title>
        <authorList>
            <consortium name="US DOE Joint Genome Institute"/>
            <person name="Lucas S."/>
            <person name="Han J."/>
            <person name="Lapidus A."/>
            <person name="Cheng J.-F."/>
            <person name="Goodwin L."/>
            <person name="Pitluck S."/>
            <person name="Held B."/>
            <person name="Detter J.C."/>
            <person name="Han C."/>
            <person name="Tapia R."/>
            <person name="Land M."/>
            <person name="Hauser L."/>
            <person name="Kyrpides N."/>
            <person name="Ivanova N."/>
            <person name="Ovchinnikova G."/>
            <person name="Pagani I."/>
            <person name="Klotz M.G."/>
            <person name="Dispirito A.A."/>
            <person name="Murrell J.C."/>
            <person name="Dunfield P."/>
            <person name="Kalyuzhnaya M.G."/>
            <person name="Svenning M."/>
            <person name="Trotsenko Y.A."/>
            <person name="Stein L.Y."/>
            <person name="Woyke T."/>
        </authorList>
    </citation>
    <scope>NUCLEOTIDE SEQUENCE [LARGE SCALE GENOMIC DNA]</scope>
    <source>
        <strain evidence="2">ATCC BAA-1195 / DSM 17260 / SV96</strain>
    </source>
</reference>
<protein>
    <recommendedName>
        <fullName evidence="3">Glycosyl transferase family 2</fullName>
    </recommendedName>
</protein>
<dbReference type="eggNOG" id="COG1216">
    <property type="taxonomic scope" value="Bacteria"/>
</dbReference>
<dbReference type="InterPro" id="IPR029044">
    <property type="entry name" value="Nucleotide-diphossugar_trans"/>
</dbReference>
<organism evidence="1 2">
    <name type="scientific">Methylobacter tundripaludum (strain ATCC BAA-1195 / DSM 17260 / SV96)</name>
    <dbReference type="NCBI Taxonomy" id="697282"/>
    <lineage>
        <taxon>Bacteria</taxon>
        <taxon>Pseudomonadati</taxon>
        <taxon>Pseudomonadota</taxon>
        <taxon>Gammaproteobacteria</taxon>
        <taxon>Methylococcales</taxon>
        <taxon>Methylococcaceae</taxon>
        <taxon>Methylobacter</taxon>
    </lineage>
</organism>
<dbReference type="Gene3D" id="3.90.550.10">
    <property type="entry name" value="Spore Coat Polysaccharide Biosynthesis Protein SpsA, Chain A"/>
    <property type="match status" value="1"/>
</dbReference>
<keyword evidence="2" id="KW-1185">Reference proteome</keyword>
<name>G3J0N4_METTV</name>
<proteinExistence type="predicted"/>
<dbReference type="AlphaFoldDB" id="G3J0N4"/>
<dbReference type="SUPFAM" id="SSF53448">
    <property type="entry name" value="Nucleotide-diphospho-sugar transferases"/>
    <property type="match status" value="1"/>
</dbReference>
<dbReference type="HOGENOM" id="CLU_082425_0_0_6"/>
<evidence type="ECO:0000313" key="2">
    <source>
        <dbReference type="Proteomes" id="UP000004664"/>
    </source>
</evidence>
<dbReference type="STRING" id="697282.Mettu_3905"/>
<dbReference type="OrthoDB" id="9815923at2"/>
<gene>
    <name evidence="1" type="ORF">Mettu_3905</name>
</gene>